<feature type="transmembrane region" description="Helical" evidence="3">
    <location>
        <begin position="6"/>
        <end position="27"/>
    </location>
</feature>
<evidence type="ECO:0000256" key="3">
    <source>
        <dbReference type="SAM" id="Phobius"/>
    </source>
</evidence>
<evidence type="ECO:0000313" key="6">
    <source>
        <dbReference type="Proteomes" id="UP000028701"/>
    </source>
</evidence>
<feature type="transmembrane region" description="Helical" evidence="3">
    <location>
        <begin position="126"/>
        <end position="145"/>
    </location>
</feature>
<dbReference type="eggNOG" id="COG3706">
    <property type="taxonomic scope" value="Bacteria"/>
</dbReference>
<dbReference type="PROSITE" id="PS50887">
    <property type="entry name" value="GGDEF"/>
    <property type="match status" value="1"/>
</dbReference>
<feature type="transmembrane region" description="Helical" evidence="3">
    <location>
        <begin position="157"/>
        <end position="178"/>
    </location>
</feature>
<feature type="transmembrane region" description="Helical" evidence="3">
    <location>
        <begin position="99"/>
        <end position="120"/>
    </location>
</feature>
<comment type="catalytic activity">
    <reaction evidence="2">
        <text>2 GTP = 3',3'-c-di-GMP + 2 diphosphate</text>
        <dbReference type="Rhea" id="RHEA:24898"/>
        <dbReference type="ChEBI" id="CHEBI:33019"/>
        <dbReference type="ChEBI" id="CHEBI:37565"/>
        <dbReference type="ChEBI" id="CHEBI:58805"/>
        <dbReference type="EC" id="2.7.7.65"/>
    </reaction>
</comment>
<dbReference type="Gene3D" id="3.30.70.270">
    <property type="match status" value="1"/>
</dbReference>
<evidence type="ECO:0000259" key="4">
    <source>
        <dbReference type="PROSITE" id="PS50887"/>
    </source>
</evidence>
<dbReference type="Pfam" id="PF00990">
    <property type="entry name" value="GGDEF"/>
    <property type="match status" value="1"/>
</dbReference>
<dbReference type="AlphaFoldDB" id="A0A081CW41"/>
<feature type="transmembrane region" description="Helical" evidence="3">
    <location>
        <begin position="39"/>
        <end position="60"/>
    </location>
</feature>
<dbReference type="InterPro" id="IPR000160">
    <property type="entry name" value="GGDEF_dom"/>
</dbReference>
<dbReference type="FunFam" id="3.30.70.270:FF:000001">
    <property type="entry name" value="Diguanylate cyclase domain protein"/>
    <property type="match status" value="1"/>
</dbReference>
<protein>
    <recommendedName>
        <fullName evidence="1">diguanylate cyclase</fullName>
        <ecNumber evidence="1">2.7.7.65</ecNumber>
    </recommendedName>
</protein>
<dbReference type="NCBIfam" id="TIGR00254">
    <property type="entry name" value="GGDEF"/>
    <property type="match status" value="1"/>
</dbReference>
<feature type="transmembrane region" description="Helical" evidence="3">
    <location>
        <begin position="190"/>
        <end position="208"/>
    </location>
</feature>
<comment type="caution">
    <text evidence="5">The sequence shown here is derived from an EMBL/GenBank/DDBJ whole genome shotgun (WGS) entry which is preliminary data.</text>
</comment>
<dbReference type="InterPro" id="IPR043128">
    <property type="entry name" value="Rev_trsase/Diguanyl_cyclase"/>
</dbReference>
<dbReference type="InterPro" id="IPR050469">
    <property type="entry name" value="Diguanylate_Cyclase"/>
</dbReference>
<evidence type="ECO:0000313" key="5">
    <source>
        <dbReference type="EMBL" id="GAK70887.1"/>
    </source>
</evidence>
<dbReference type="OrthoDB" id="8401841at2"/>
<feature type="transmembrane region" description="Helical" evidence="3">
    <location>
        <begin position="66"/>
        <end position="87"/>
    </location>
</feature>
<dbReference type="Proteomes" id="UP000028701">
    <property type="component" value="Unassembled WGS sequence"/>
</dbReference>
<dbReference type="SMART" id="SM00267">
    <property type="entry name" value="GGDEF"/>
    <property type="match status" value="1"/>
</dbReference>
<name>A0A081CW41_9HYPH</name>
<gene>
    <name evidence="5" type="ORF">RRU01S_14_01080</name>
</gene>
<evidence type="ECO:0000256" key="1">
    <source>
        <dbReference type="ARBA" id="ARBA00012528"/>
    </source>
</evidence>
<dbReference type="CDD" id="cd01949">
    <property type="entry name" value="GGDEF"/>
    <property type="match status" value="1"/>
</dbReference>
<feature type="domain" description="GGDEF" evidence="4">
    <location>
        <begin position="244"/>
        <end position="377"/>
    </location>
</feature>
<proteinExistence type="predicted"/>
<sequence length="394" mass="43378">MQPLDLNTVLILHKLSFFVAALCFLYVRSQSRESVGLGFLAAGFFLVAMATTLVGIGKIFNDYSNVFALAGNFAGLVGYSIFWIGMCRISRQRLRRREWFVLCIPVLVCISLLATGFYNSTETRTIAFQATASLLLMAAACTVFADRIVEPLPVRKALTGTILFASFLSMLIAIGLLFPSLAYFSPRNAFFVSILCHFAIAVFVLALVKERAEEGLKRLVGLDVLTGVPNRRSFSSRLPDQLRQGDTIVMIDIDHFKRINDGFGHLAGDEVLIRVAQELLSRIRPNESFARFGGEEFILYLPATEDADAVTFAENIRQIVSAIKHSIEDQKVVATLSMGLAVCEEKTCSPLALMKQADTALYASKASGRDRLTVYSKERFASESATPNGARHAS</sequence>
<dbReference type="InterPro" id="IPR029787">
    <property type="entry name" value="Nucleotide_cyclase"/>
</dbReference>
<keyword evidence="3" id="KW-0472">Membrane</keyword>
<evidence type="ECO:0000256" key="2">
    <source>
        <dbReference type="ARBA" id="ARBA00034247"/>
    </source>
</evidence>
<dbReference type="GO" id="GO:0052621">
    <property type="term" value="F:diguanylate cyclase activity"/>
    <property type="evidence" value="ECO:0007669"/>
    <property type="project" value="UniProtKB-EC"/>
</dbReference>
<keyword evidence="3" id="KW-1133">Transmembrane helix</keyword>
<dbReference type="SUPFAM" id="SSF55073">
    <property type="entry name" value="Nucleotide cyclase"/>
    <property type="match status" value="1"/>
</dbReference>
<organism evidence="5 6">
    <name type="scientific">Agrobacterium rubi TR3 = NBRC 13261</name>
    <dbReference type="NCBI Taxonomy" id="1368415"/>
    <lineage>
        <taxon>Bacteria</taxon>
        <taxon>Pseudomonadati</taxon>
        <taxon>Pseudomonadota</taxon>
        <taxon>Alphaproteobacteria</taxon>
        <taxon>Hyphomicrobiales</taxon>
        <taxon>Rhizobiaceae</taxon>
        <taxon>Rhizobium/Agrobacterium group</taxon>
        <taxon>Agrobacterium</taxon>
    </lineage>
</organism>
<accession>A0A081CW41</accession>
<reference evidence="5 6" key="1">
    <citation type="submission" date="2014-08" db="EMBL/GenBank/DDBJ databases">
        <title>Whole genome shotgun sequence of Rhizobium rubi NBRC 13261.</title>
        <authorList>
            <person name="Katano-Makiyama Y."/>
            <person name="Hosoyama A."/>
            <person name="Hashimoto M."/>
            <person name="Hosoyama Y."/>
            <person name="Noguchi M."/>
            <person name="Tsuchikane K."/>
            <person name="Uohara A."/>
            <person name="Ohji S."/>
            <person name="Ichikawa N."/>
            <person name="Kimura A."/>
            <person name="Yamazoe A."/>
            <person name="Fujita N."/>
        </authorList>
    </citation>
    <scope>NUCLEOTIDE SEQUENCE [LARGE SCALE GENOMIC DNA]</scope>
    <source>
        <strain evidence="5 6">NBRC 13261</strain>
    </source>
</reference>
<keyword evidence="3" id="KW-0812">Transmembrane</keyword>
<dbReference type="EMBL" id="BBJU01000014">
    <property type="protein sequence ID" value="GAK70887.1"/>
    <property type="molecule type" value="Genomic_DNA"/>
</dbReference>
<dbReference type="EC" id="2.7.7.65" evidence="1"/>
<dbReference type="PANTHER" id="PTHR45138">
    <property type="entry name" value="REGULATORY COMPONENTS OF SENSORY TRANSDUCTION SYSTEM"/>
    <property type="match status" value="1"/>
</dbReference>
<dbReference type="PANTHER" id="PTHR45138:SF9">
    <property type="entry name" value="DIGUANYLATE CYCLASE DGCM-RELATED"/>
    <property type="match status" value="1"/>
</dbReference>
<dbReference type="RefSeq" id="WP_045230447.1">
    <property type="nucleotide sequence ID" value="NZ_BBJU01000014.1"/>
</dbReference>